<dbReference type="AlphaFoldDB" id="A0A369J4L5"/>
<dbReference type="Pfam" id="PF20415">
    <property type="entry name" value="DUF6699"/>
    <property type="match status" value="1"/>
</dbReference>
<evidence type="ECO:0000259" key="1">
    <source>
        <dbReference type="Pfam" id="PF20415"/>
    </source>
</evidence>
<dbReference type="STRING" id="39966.A0A369J4L5"/>
<dbReference type="EMBL" id="LUEZ02000122">
    <property type="protein sequence ID" value="RDB16908.1"/>
    <property type="molecule type" value="Genomic_DNA"/>
</dbReference>
<sequence>MNSPRWADPWQRYYQPDPNVYIPPPVYGPSPYVDPRIYGPAPDPQRTWWQSHSSSSSPYSSHAYHPPYPAYVSAKYPNLNPILAADSTMLRFDVRKKPRSEMLASTYYTNRHNFATVHRASHVRLISKAFPWTIDIIPDAQAPVSCEAVWDALYAALQEPLVDSEWGLIVGVKKLKETVEKAAKKRIEDGGKGEDRRMKRIDFLGEVTLFKGLERDEEFEKVRLLPGEKPCPETWVVKLVS</sequence>
<accession>A0A369J4L5</accession>
<keyword evidence="3" id="KW-1185">Reference proteome</keyword>
<name>A0A369J4L5_HYPMA</name>
<reference evidence="2" key="1">
    <citation type="submission" date="2018-04" db="EMBL/GenBank/DDBJ databases">
        <title>Whole genome sequencing of Hypsizygus marmoreus.</title>
        <authorList>
            <person name="Choi I.-G."/>
            <person name="Min B."/>
            <person name="Kim J.-G."/>
            <person name="Kim S."/>
            <person name="Oh Y.-L."/>
            <person name="Kong W.-S."/>
            <person name="Park H."/>
            <person name="Jeong J."/>
            <person name="Song E.-S."/>
        </authorList>
    </citation>
    <scope>NUCLEOTIDE SEQUENCE [LARGE SCALE GENOMIC DNA]</scope>
    <source>
        <strain evidence="2">51987-8</strain>
    </source>
</reference>
<dbReference type="InterPro" id="IPR046522">
    <property type="entry name" value="DUF6699"/>
</dbReference>
<organism evidence="2 3">
    <name type="scientific">Hypsizygus marmoreus</name>
    <name type="common">White beech mushroom</name>
    <name type="synonym">Agaricus marmoreus</name>
    <dbReference type="NCBI Taxonomy" id="39966"/>
    <lineage>
        <taxon>Eukaryota</taxon>
        <taxon>Fungi</taxon>
        <taxon>Dikarya</taxon>
        <taxon>Basidiomycota</taxon>
        <taxon>Agaricomycotina</taxon>
        <taxon>Agaricomycetes</taxon>
        <taxon>Agaricomycetidae</taxon>
        <taxon>Agaricales</taxon>
        <taxon>Tricholomatineae</taxon>
        <taxon>Lyophyllaceae</taxon>
        <taxon>Hypsizygus</taxon>
    </lineage>
</organism>
<gene>
    <name evidence="2" type="ORF">Hypma_002543</name>
</gene>
<evidence type="ECO:0000313" key="2">
    <source>
        <dbReference type="EMBL" id="RDB16908.1"/>
    </source>
</evidence>
<dbReference type="OrthoDB" id="21474at2759"/>
<protein>
    <recommendedName>
        <fullName evidence="1">DUF6699 domain-containing protein</fullName>
    </recommendedName>
</protein>
<evidence type="ECO:0000313" key="3">
    <source>
        <dbReference type="Proteomes" id="UP000076154"/>
    </source>
</evidence>
<dbReference type="InParanoid" id="A0A369J4L5"/>
<feature type="domain" description="DUF6699" evidence="1">
    <location>
        <begin position="90"/>
        <end position="216"/>
    </location>
</feature>
<proteinExistence type="predicted"/>
<comment type="caution">
    <text evidence="2">The sequence shown here is derived from an EMBL/GenBank/DDBJ whole genome shotgun (WGS) entry which is preliminary data.</text>
</comment>
<dbReference type="Proteomes" id="UP000076154">
    <property type="component" value="Unassembled WGS sequence"/>
</dbReference>